<dbReference type="PROSITE" id="PS00108">
    <property type="entry name" value="PROTEIN_KINASE_ST"/>
    <property type="match status" value="1"/>
</dbReference>
<dbReference type="PROSITE" id="PS50011">
    <property type="entry name" value="PROTEIN_KINASE_DOM"/>
    <property type="match status" value="1"/>
</dbReference>
<evidence type="ECO:0000256" key="3">
    <source>
        <dbReference type="ARBA" id="ARBA00022679"/>
    </source>
</evidence>
<evidence type="ECO:0000259" key="8">
    <source>
        <dbReference type="PROSITE" id="PS50011"/>
    </source>
</evidence>
<reference evidence="9 10" key="1">
    <citation type="journal article" date="2022" name="Cell">
        <title>Repeat-based holocentromeres influence genome architecture and karyotype evolution.</title>
        <authorList>
            <person name="Hofstatter P.G."/>
            <person name="Thangavel G."/>
            <person name="Lux T."/>
            <person name="Neumann P."/>
            <person name="Vondrak T."/>
            <person name="Novak P."/>
            <person name="Zhang M."/>
            <person name="Costa L."/>
            <person name="Castellani M."/>
            <person name="Scott A."/>
            <person name="Toegelov H."/>
            <person name="Fuchs J."/>
            <person name="Mata-Sucre Y."/>
            <person name="Dias Y."/>
            <person name="Vanzela A.L.L."/>
            <person name="Huettel B."/>
            <person name="Almeida C.C.S."/>
            <person name="Simkova H."/>
            <person name="Souza G."/>
            <person name="Pedrosa-Harand A."/>
            <person name="Macas J."/>
            <person name="Mayer K.F.X."/>
            <person name="Houben A."/>
            <person name="Marques A."/>
        </authorList>
    </citation>
    <scope>NUCLEOTIDE SEQUENCE [LARGE SCALE GENOMIC DNA]</scope>
    <source>
        <strain evidence="9">RhyTen1mFocal</strain>
    </source>
</reference>
<dbReference type="InterPro" id="IPR008271">
    <property type="entry name" value="Ser/Thr_kinase_AS"/>
</dbReference>
<feature type="compositionally biased region" description="Polar residues" evidence="7">
    <location>
        <begin position="360"/>
        <end position="369"/>
    </location>
</feature>
<proteinExistence type="predicted"/>
<evidence type="ECO:0000256" key="7">
    <source>
        <dbReference type="SAM" id="MobiDB-lite"/>
    </source>
</evidence>
<feature type="region of interest" description="Disordered" evidence="7">
    <location>
        <begin position="360"/>
        <end position="428"/>
    </location>
</feature>
<dbReference type="InterPro" id="IPR011009">
    <property type="entry name" value="Kinase-like_dom_sf"/>
</dbReference>
<dbReference type="EC" id="2.7.11.1" evidence="1"/>
<dbReference type="GO" id="GO:0004674">
    <property type="term" value="F:protein serine/threonine kinase activity"/>
    <property type="evidence" value="ECO:0007669"/>
    <property type="project" value="UniProtKB-KW"/>
</dbReference>
<feature type="region of interest" description="Disordered" evidence="7">
    <location>
        <begin position="492"/>
        <end position="511"/>
    </location>
</feature>
<dbReference type="Pfam" id="PF00069">
    <property type="entry name" value="Pkinase"/>
    <property type="match status" value="2"/>
</dbReference>
<evidence type="ECO:0000256" key="6">
    <source>
        <dbReference type="ARBA" id="ARBA00022840"/>
    </source>
</evidence>
<evidence type="ECO:0000256" key="1">
    <source>
        <dbReference type="ARBA" id="ARBA00012513"/>
    </source>
</evidence>
<keyword evidence="5" id="KW-0418">Kinase</keyword>
<evidence type="ECO:0000256" key="2">
    <source>
        <dbReference type="ARBA" id="ARBA00022527"/>
    </source>
</evidence>
<dbReference type="InterPro" id="IPR000719">
    <property type="entry name" value="Prot_kinase_dom"/>
</dbReference>
<feature type="domain" description="Protein kinase" evidence="8">
    <location>
        <begin position="202"/>
        <end position="647"/>
    </location>
</feature>
<evidence type="ECO:0000313" key="9">
    <source>
        <dbReference type="EMBL" id="KAJ3690474.1"/>
    </source>
</evidence>
<dbReference type="GO" id="GO:0005634">
    <property type="term" value="C:nucleus"/>
    <property type="evidence" value="ECO:0007669"/>
    <property type="project" value="TreeGrafter"/>
</dbReference>
<dbReference type="Gene3D" id="1.10.510.10">
    <property type="entry name" value="Transferase(Phosphotransferase) domain 1"/>
    <property type="match status" value="2"/>
</dbReference>
<dbReference type="Proteomes" id="UP001210211">
    <property type="component" value="Unassembled WGS sequence"/>
</dbReference>
<keyword evidence="3" id="KW-0808">Transferase</keyword>
<dbReference type="PANTHER" id="PTHR44167:SF23">
    <property type="entry name" value="CDC7 KINASE, ISOFORM A-RELATED"/>
    <property type="match status" value="1"/>
</dbReference>
<dbReference type="AlphaFoldDB" id="A0AAD5ZBI3"/>
<feature type="compositionally biased region" description="Basic and acidic residues" evidence="7">
    <location>
        <begin position="412"/>
        <end position="426"/>
    </location>
</feature>
<dbReference type="EMBL" id="JAMRDG010000002">
    <property type="protein sequence ID" value="KAJ3690474.1"/>
    <property type="molecule type" value="Genomic_DNA"/>
</dbReference>
<dbReference type="FunFam" id="1.10.510.10:FF:001725">
    <property type="entry name" value="Kinase like protein"/>
    <property type="match status" value="1"/>
</dbReference>
<keyword evidence="6" id="KW-0067">ATP-binding</keyword>
<dbReference type="GO" id="GO:0044773">
    <property type="term" value="P:mitotic DNA damage checkpoint signaling"/>
    <property type="evidence" value="ECO:0007669"/>
    <property type="project" value="TreeGrafter"/>
</dbReference>
<dbReference type="SUPFAM" id="SSF56112">
    <property type="entry name" value="Protein kinase-like (PK-like)"/>
    <property type="match status" value="1"/>
</dbReference>
<keyword evidence="4" id="KW-0547">Nucleotide-binding</keyword>
<name>A0AAD5ZBI3_9POAL</name>
<comment type="caution">
    <text evidence="9">The sequence shown here is derived from an EMBL/GenBank/DDBJ whole genome shotgun (WGS) entry which is preliminary data.</text>
</comment>
<protein>
    <recommendedName>
        <fullName evidence="1">non-specific serine/threonine protein kinase</fullName>
        <ecNumber evidence="1">2.7.11.1</ecNumber>
    </recommendedName>
</protein>
<evidence type="ECO:0000256" key="4">
    <source>
        <dbReference type="ARBA" id="ARBA00022741"/>
    </source>
</evidence>
<evidence type="ECO:0000256" key="5">
    <source>
        <dbReference type="ARBA" id="ARBA00022777"/>
    </source>
</evidence>
<dbReference type="SMART" id="SM00220">
    <property type="entry name" value="S_TKc"/>
    <property type="match status" value="1"/>
</dbReference>
<organism evidence="9 10">
    <name type="scientific">Rhynchospora tenuis</name>
    <dbReference type="NCBI Taxonomy" id="198213"/>
    <lineage>
        <taxon>Eukaryota</taxon>
        <taxon>Viridiplantae</taxon>
        <taxon>Streptophyta</taxon>
        <taxon>Embryophyta</taxon>
        <taxon>Tracheophyta</taxon>
        <taxon>Spermatophyta</taxon>
        <taxon>Magnoliopsida</taxon>
        <taxon>Liliopsida</taxon>
        <taxon>Poales</taxon>
        <taxon>Cyperaceae</taxon>
        <taxon>Cyperoideae</taxon>
        <taxon>Rhynchosporeae</taxon>
        <taxon>Rhynchospora</taxon>
    </lineage>
</organism>
<evidence type="ECO:0000313" key="10">
    <source>
        <dbReference type="Proteomes" id="UP001210211"/>
    </source>
</evidence>
<dbReference type="GO" id="GO:0005524">
    <property type="term" value="F:ATP binding"/>
    <property type="evidence" value="ECO:0007669"/>
    <property type="project" value="UniProtKB-KW"/>
</dbReference>
<keyword evidence="2" id="KW-0723">Serine/threonine-protein kinase</keyword>
<feature type="region of interest" description="Disordered" evidence="7">
    <location>
        <begin position="442"/>
        <end position="468"/>
    </location>
</feature>
<accession>A0AAD5ZBI3</accession>
<sequence>MQALPPSDGSHLQMERAWYALTVLLRLGRPVRPPELDRNPDLVESLCQIDGSPLCITENGLVSFSGSAFGCFLRFWSNSVNSSVMSAGVRVCGTQSGQDGVVCVRKRKERDYECVVPLSKKRRLLIGSERDVEELEKVEREFIQPAARNVAEKSEKEGNCLNESVKIAPLEDKLPNETEANHVEKASKIQIEPKQLPNLKEFTIEEEEGSGGYGTVYKARRNSDGKVFAVKCPHPNANSHHINNEMKMLERFGGRSFVIKYEGSFKSGNSECFLLEHVKHDRPEILKKEITVPELCWYGYCLFKALASLHKQGIAHRDVKPGNFLFSRKLNKGYLIDFNLACDLHRRFLRNATSTDTAHLSALRSNSNNTKEKQNQISRRRSTQNPSDVATKHELNSHFSQKPADVSGLTSIKDHTSTRTSQERRKQPIMYQALRKELVHFLNDTVQSSPNKEVEGPTSRRKRVAAVPTKSDRSHVIFTPMPLYCGGASVAGSGAQKSKGDGKHRKEGPCAGTKGFRAPEVLFKSFHQSCKIDIWSAGVTLLYLIIGRTPFGGDPEQNTKEIAKLRGSEDLWEVAKLHNCESSFPKELFDVRFVQSVNLREWCNTNTRRPEFIKDLPDTLFDLIDKCLTVNPRCRISAEEALTHKFFQPCYESLRKRRLFKKSPQPSTS</sequence>
<keyword evidence="10" id="KW-1185">Reference proteome</keyword>
<gene>
    <name evidence="9" type="ORF">LUZ61_019638</name>
</gene>
<dbReference type="PANTHER" id="PTHR44167">
    <property type="entry name" value="OVARIAN-SPECIFIC SERINE/THREONINE-PROTEIN KINASE LOK-RELATED"/>
    <property type="match status" value="1"/>
</dbReference>
<dbReference type="FunFam" id="1.10.510.10:FF:001893">
    <property type="entry name" value="Probable serine/threonine-protein kinase DDB_G0291918"/>
    <property type="match status" value="1"/>
</dbReference>